<feature type="transmembrane region" description="Helical" evidence="5">
    <location>
        <begin position="80"/>
        <end position="101"/>
    </location>
</feature>
<dbReference type="PANTHER" id="PTHR10924:SF4">
    <property type="entry name" value="GH15861P"/>
    <property type="match status" value="1"/>
</dbReference>
<evidence type="ECO:0000313" key="6">
    <source>
        <dbReference type="EMBL" id="CAD7592827.1"/>
    </source>
</evidence>
<gene>
    <name evidence="6" type="ORF">TGEB3V08_LOCUS5078</name>
</gene>
<dbReference type="InterPro" id="IPR049680">
    <property type="entry name" value="FLVCR1-2_SLC49-like"/>
</dbReference>
<keyword evidence="2 5" id="KW-0812">Transmembrane</keyword>
<feature type="transmembrane region" description="Helical" evidence="5">
    <location>
        <begin position="21"/>
        <end position="40"/>
    </location>
</feature>
<dbReference type="GO" id="GO:0097037">
    <property type="term" value="P:heme export"/>
    <property type="evidence" value="ECO:0007669"/>
    <property type="project" value="TreeGrafter"/>
</dbReference>
<comment type="subcellular location">
    <subcellularLocation>
        <location evidence="1">Membrane</location>
        <topology evidence="1">Multi-pass membrane protein</topology>
    </subcellularLocation>
</comment>
<evidence type="ECO:0000256" key="5">
    <source>
        <dbReference type="SAM" id="Phobius"/>
    </source>
</evidence>
<sequence>MRHALVILRCPLKVLLQGLRWCVEVGAILTAAGAWLKVVGVSSSSYWLAMLGQTIVGSGGVFVLGMPPKLASLWFGPDQISTACSIIVLGSKLGAALGLSLPPVLVRNHLKRADIEPDLKLLQQIIAGSSTLVLVLIILCSALHRMPGLPTDSTVGQLNQLFMTHDKRRIKRGGKKTEKLMAAGYFTTVNFLSSPHCFILSSPTIRMTSNPKQRPYNTLPWFQMNWDLADILRRRAYSIQTSPHPID</sequence>
<dbReference type="GO" id="GO:0015232">
    <property type="term" value="F:heme transmembrane transporter activity"/>
    <property type="evidence" value="ECO:0007669"/>
    <property type="project" value="TreeGrafter"/>
</dbReference>
<dbReference type="EMBL" id="OE840831">
    <property type="protein sequence ID" value="CAD7592827.1"/>
    <property type="molecule type" value="Genomic_DNA"/>
</dbReference>
<organism evidence="6">
    <name type="scientific">Timema genevievae</name>
    <name type="common">Walking stick</name>
    <dbReference type="NCBI Taxonomy" id="629358"/>
    <lineage>
        <taxon>Eukaryota</taxon>
        <taxon>Metazoa</taxon>
        <taxon>Ecdysozoa</taxon>
        <taxon>Arthropoda</taxon>
        <taxon>Hexapoda</taxon>
        <taxon>Insecta</taxon>
        <taxon>Pterygota</taxon>
        <taxon>Neoptera</taxon>
        <taxon>Polyneoptera</taxon>
        <taxon>Phasmatodea</taxon>
        <taxon>Timematodea</taxon>
        <taxon>Timematoidea</taxon>
        <taxon>Timematidae</taxon>
        <taxon>Timema</taxon>
    </lineage>
</organism>
<dbReference type="InterPro" id="IPR036259">
    <property type="entry name" value="MFS_trans_sf"/>
</dbReference>
<dbReference type="PANTHER" id="PTHR10924">
    <property type="entry name" value="MAJOR FACILITATOR SUPERFAMILY PROTEIN-RELATED"/>
    <property type="match status" value="1"/>
</dbReference>
<protein>
    <submittedName>
        <fullName evidence="6">Uncharacterized protein</fullName>
    </submittedName>
</protein>
<keyword evidence="4 5" id="KW-0472">Membrane</keyword>
<evidence type="ECO:0000256" key="1">
    <source>
        <dbReference type="ARBA" id="ARBA00004141"/>
    </source>
</evidence>
<dbReference type="GO" id="GO:0020037">
    <property type="term" value="F:heme binding"/>
    <property type="evidence" value="ECO:0007669"/>
    <property type="project" value="TreeGrafter"/>
</dbReference>
<dbReference type="GO" id="GO:0016020">
    <property type="term" value="C:membrane"/>
    <property type="evidence" value="ECO:0007669"/>
    <property type="project" value="UniProtKB-SubCell"/>
</dbReference>
<evidence type="ECO:0000256" key="3">
    <source>
        <dbReference type="ARBA" id="ARBA00022989"/>
    </source>
</evidence>
<reference evidence="6" key="1">
    <citation type="submission" date="2020-11" db="EMBL/GenBank/DDBJ databases">
        <authorList>
            <person name="Tran Van P."/>
        </authorList>
    </citation>
    <scope>NUCLEOTIDE SEQUENCE</scope>
</reference>
<name>A0A7R9JXA8_TIMGE</name>
<feature type="transmembrane region" description="Helical" evidence="5">
    <location>
        <begin position="46"/>
        <end position="68"/>
    </location>
</feature>
<feature type="transmembrane region" description="Helical" evidence="5">
    <location>
        <begin position="121"/>
        <end position="143"/>
    </location>
</feature>
<accession>A0A7R9JXA8</accession>
<dbReference type="SUPFAM" id="SSF103473">
    <property type="entry name" value="MFS general substrate transporter"/>
    <property type="match status" value="1"/>
</dbReference>
<evidence type="ECO:0000256" key="2">
    <source>
        <dbReference type="ARBA" id="ARBA00022692"/>
    </source>
</evidence>
<dbReference type="Gene3D" id="1.20.1250.20">
    <property type="entry name" value="MFS general substrate transporter like domains"/>
    <property type="match status" value="1"/>
</dbReference>
<keyword evidence="3 5" id="KW-1133">Transmembrane helix</keyword>
<dbReference type="AlphaFoldDB" id="A0A7R9JXA8"/>
<proteinExistence type="predicted"/>
<evidence type="ECO:0000256" key="4">
    <source>
        <dbReference type="ARBA" id="ARBA00023136"/>
    </source>
</evidence>